<dbReference type="Proteomes" id="UP001372338">
    <property type="component" value="Unassembled WGS sequence"/>
</dbReference>
<evidence type="ECO:0000313" key="2">
    <source>
        <dbReference type="Proteomes" id="UP001372338"/>
    </source>
</evidence>
<proteinExistence type="predicted"/>
<name>A0AAN9EA38_CROPI</name>
<organism evidence="1 2">
    <name type="scientific">Crotalaria pallida</name>
    <name type="common">Smooth rattlebox</name>
    <name type="synonym">Crotalaria striata</name>
    <dbReference type="NCBI Taxonomy" id="3830"/>
    <lineage>
        <taxon>Eukaryota</taxon>
        <taxon>Viridiplantae</taxon>
        <taxon>Streptophyta</taxon>
        <taxon>Embryophyta</taxon>
        <taxon>Tracheophyta</taxon>
        <taxon>Spermatophyta</taxon>
        <taxon>Magnoliopsida</taxon>
        <taxon>eudicotyledons</taxon>
        <taxon>Gunneridae</taxon>
        <taxon>Pentapetalae</taxon>
        <taxon>rosids</taxon>
        <taxon>fabids</taxon>
        <taxon>Fabales</taxon>
        <taxon>Fabaceae</taxon>
        <taxon>Papilionoideae</taxon>
        <taxon>50 kb inversion clade</taxon>
        <taxon>genistoids sensu lato</taxon>
        <taxon>core genistoids</taxon>
        <taxon>Crotalarieae</taxon>
        <taxon>Crotalaria</taxon>
    </lineage>
</organism>
<dbReference type="EMBL" id="JAYWIO010000007">
    <property type="protein sequence ID" value="KAK7251726.1"/>
    <property type="molecule type" value="Genomic_DNA"/>
</dbReference>
<sequence>MSPQARVEPLVMHSLSYHRVKDSFSSRDRGGLIGPKIKAKARRKVQSAGELPPFNVLFITPLSLPFLCFTASINSIKDPFFLPLGPL</sequence>
<evidence type="ECO:0000313" key="1">
    <source>
        <dbReference type="EMBL" id="KAK7251726.1"/>
    </source>
</evidence>
<gene>
    <name evidence="1" type="ORF">RIF29_35169</name>
</gene>
<reference evidence="1 2" key="1">
    <citation type="submission" date="2024-01" db="EMBL/GenBank/DDBJ databases">
        <title>The genomes of 5 underutilized Papilionoideae crops provide insights into root nodulation and disease resistanc.</title>
        <authorList>
            <person name="Yuan L."/>
        </authorList>
    </citation>
    <scope>NUCLEOTIDE SEQUENCE [LARGE SCALE GENOMIC DNA]</scope>
    <source>
        <strain evidence="1">ZHUSHIDOU_FW_LH</strain>
        <tissue evidence="1">Leaf</tissue>
    </source>
</reference>
<accession>A0AAN9EA38</accession>
<keyword evidence="2" id="KW-1185">Reference proteome</keyword>
<protein>
    <submittedName>
        <fullName evidence="1">Uncharacterized protein</fullName>
    </submittedName>
</protein>
<comment type="caution">
    <text evidence="1">The sequence shown here is derived from an EMBL/GenBank/DDBJ whole genome shotgun (WGS) entry which is preliminary data.</text>
</comment>
<dbReference type="AlphaFoldDB" id="A0AAN9EA38"/>